<keyword evidence="8" id="KW-1185">Reference proteome</keyword>
<gene>
    <name evidence="7" type="ORF">GOEFS_062_00170</name>
</gene>
<dbReference type="PIRSF" id="PIRSF006324">
    <property type="entry name" value="LeuE"/>
    <property type="match status" value="1"/>
</dbReference>
<evidence type="ECO:0000256" key="6">
    <source>
        <dbReference type="SAM" id="Phobius"/>
    </source>
</evidence>
<dbReference type="eggNOG" id="COG1280">
    <property type="taxonomic scope" value="Bacteria"/>
</dbReference>
<evidence type="ECO:0000313" key="7">
    <source>
        <dbReference type="EMBL" id="GAB18708.1"/>
    </source>
</evidence>
<evidence type="ECO:0000256" key="5">
    <source>
        <dbReference type="ARBA" id="ARBA00023136"/>
    </source>
</evidence>
<accession>H0R0V7</accession>
<organism evidence="7 8">
    <name type="scientific">Gordonia effusa NBRC 100432</name>
    <dbReference type="NCBI Taxonomy" id="1077974"/>
    <lineage>
        <taxon>Bacteria</taxon>
        <taxon>Bacillati</taxon>
        <taxon>Actinomycetota</taxon>
        <taxon>Actinomycetes</taxon>
        <taxon>Mycobacteriales</taxon>
        <taxon>Gordoniaceae</taxon>
        <taxon>Gordonia</taxon>
    </lineage>
</organism>
<dbReference type="STRING" id="1077974.GOEFS_062_00170"/>
<name>H0R0V7_9ACTN</name>
<evidence type="ECO:0000313" key="8">
    <source>
        <dbReference type="Proteomes" id="UP000035034"/>
    </source>
</evidence>
<dbReference type="EMBL" id="BAEH01000062">
    <property type="protein sequence ID" value="GAB18708.1"/>
    <property type="molecule type" value="Genomic_DNA"/>
</dbReference>
<protein>
    <recommendedName>
        <fullName evidence="9">Amino acid efflux protein</fullName>
    </recommendedName>
</protein>
<dbReference type="Pfam" id="PF01810">
    <property type="entry name" value="LysE"/>
    <property type="match status" value="1"/>
</dbReference>
<feature type="transmembrane region" description="Helical" evidence="6">
    <location>
        <begin position="117"/>
        <end position="141"/>
    </location>
</feature>
<reference evidence="7 8" key="1">
    <citation type="submission" date="2011-12" db="EMBL/GenBank/DDBJ databases">
        <title>Whole genome shotgun sequence of Gordonia effusa NBRC 100432.</title>
        <authorList>
            <person name="Yoshida I."/>
            <person name="Takarada H."/>
            <person name="Hosoyama A."/>
            <person name="Tsuchikane K."/>
            <person name="Katsumata H."/>
            <person name="Yamazaki S."/>
            <person name="Fujita N."/>
        </authorList>
    </citation>
    <scope>NUCLEOTIDE SEQUENCE [LARGE SCALE GENOMIC DNA]</scope>
    <source>
        <strain evidence="7 8">NBRC 100432</strain>
    </source>
</reference>
<dbReference type="PANTHER" id="PTHR30086:SF20">
    <property type="entry name" value="ARGININE EXPORTER PROTEIN ARGO-RELATED"/>
    <property type="match status" value="1"/>
</dbReference>
<feature type="transmembrane region" description="Helical" evidence="6">
    <location>
        <begin position="46"/>
        <end position="67"/>
    </location>
</feature>
<sequence length="208" mass="21742">MACMLVEVASFLVAAVLLVLLPGPDSLVVIRGLSSGGRAGGIRTSAGVLCGLLVWIVAAVLGLSALLQASEVGFEVLKIVGGCYLVWMGFQSLRAMRRAATDLESPAPSASRWSSGFFAGFLTDILNPKIGILFITLLPGFVPDGYPVALTTFALGLVYLLLTAAYFVALVVAAGKISTWMATPRIRRRIDGIAGLALVGFGLRLATE</sequence>
<dbReference type="InterPro" id="IPR001123">
    <property type="entry name" value="LeuE-type"/>
</dbReference>
<dbReference type="GO" id="GO:0005886">
    <property type="term" value="C:plasma membrane"/>
    <property type="evidence" value="ECO:0007669"/>
    <property type="project" value="UniProtKB-SubCell"/>
</dbReference>
<feature type="transmembrane region" description="Helical" evidence="6">
    <location>
        <begin position="153"/>
        <end position="178"/>
    </location>
</feature>
<evidence type="ECO:0000256" key="1">
    <source>
        <dbReference type="ARBA" id="ARBA00004651"/>
    </source>
</evidence>
<comment type="subcellular location">
    <subcellularLocation>
        <location evidence="1">Cell membrane</location>
        <topology evidence="1">Multi-pass membrane protein</topology>
    </subcellularLocation>
</comment>
<evidence type="ECO:0008006" key="9">
    <source>
        <dbReference type="Google" id="ProtNLM"/>
    </source>
</evidence>
<comment type="caution">
    <text evidence="7">The sequence shown here is derived from an EMBL/GenBank/DDBJ whole genome shotgun (WGS) entry which is preliminary data.</text>
</comment>
<dbReference type="PANTHER" id="PTHR30086">
    <property type="entry name" value="ARGININE EXPORTER PROTEIN ARGO"/>
    <property type="match status" value="1"/>
</dbReference>
<evidence type="ECO:0000256" key="3">
    <source>
        <dbReference type="ARBA" id="ARBA00022692"/>
    </source>
</evidence>
<proteinExistence type="predicted"/>
<dbReference type="Proteomes" id="UP000035034">
    <property type="component" value="Unassembled WGS sequence"/>
</dbReference>
<feature type="transmembrane region" description="Helical" evidence="6">
    <location>
        <begin position="79"/>
        <end position="96"/>
    </location>
</feature>
<evidence type="ECO:0000256" key="4">
    <source>
        <dbReference type="ARBA" id="ARBA00022989"/>
    </source>
</evidence>
<dbReference type="AlphaFoldDB" id="H0R0V7"/>
<feature type="transmembrane region" description="Helical" evidence="6">
    <location>
        <begin position="12"/>
        <end position="34"/>
    </location>
</feature>
<dbReference type="GO" id="GO:0015171">
    <property type="term" value="F:amino acid transmembrane transporter activity"/>
    <property type="evidence" value="ECO:0007669"/>
    <property type="project" value="TreeGrafter"/>
</dbReference>
<keyword evidence="4 6" id="KW-1133">Transmembrane helix</keyword>
<keyword evidence="3 6" id="KW-0812">Transmembrane</keyword>
<keyword evidence="5 6" id="KW-0472">Membrane</keyword>
<keyword evidence="2" id="KW-1003">Cell membrane</keyword>
<evidence type="ECO:0000256" key="2">
    <source>
        <dbReference type="ARBA" id="ARBA00022475"/>
    </source>
</evidence>